<dbReference type="Proteomes" id="UP000265520">
    <property type="component" value="Unassembled WGS sequence"/>
</dbReference>
<dbReference type="InterPro" id="IPR029005">
    <property type="entry name" value="LIM-bd/SEUSS"/>
</dbReference>
<proteinExistence type="predicted"/>
<accession>A0A392QN51</accession>
<dbReference type="PANTHER" id="PTHR10378">
    <property type="entry name" value="LIM DOMAIN-BINDING PROTEIN"/>
    <property type="match status" value="1"/>
</dbReference>
<name>A0A392QN51_9FABA</name>
<organism evidence="1 2">
    <name type="scientific">Trifolium medium</name>
    <dbReference type="NCBI Taxonomy" id="97028"/>
    <lineage>
        <taxon>Eukaryota</taxon>
        <taxon>Viridiplantae</taxon>
        <taxon>Streptophyta</taxon>
        <taxon>Embryophyta</taxon>
        <taxon>Tracheophyta</taxon>
        <taxon>Spermatophyta</taxon>
        <taxon>Magnoliopsida</taxon>
        <taxon>eudicotyledons</taxon>
        <taxon>Gunneridae</taxon>
        <taxon>Pentapetalae</taxon>
        <taxon>rosids</taxon>
        <taxon>fabids</taxon>
        <taxon>Fabales</taxon>
        <taxon>Fabaceae</taxon>
        <taxon>Papilionoideae</taxon>
        <taxon>50 kb inversion clade</taxon>
        <taxon>NPAAA clade</taxon>
        <taxon>Hologalegina</taxon>
        <taxon>IRL clade</taxon>
        <taxon>Trifolieae</taxon>
        <taxon>Trifolium</taxon>
    </lineage>
</organism>
<dbReference type="AlphaFoldDB" id="A0A392QN51"/>
<dbReference type="EMBL" id="LXQA010146904">
    <property type="protein sequence ID" value="MCI25379.1"/>
    <property type="molecule type" value="Genomic_DNA"/>
</dbReference>
<evidence type="ECO:0000313" key="1">
    <source>
        <dbReference type="EMBL" id="MCI25379.1"/>
    </source>
</evidence>
<reference evidence="1 2" key="1">
    <citation type="journal article" date="2018" name="Front. Plant Sci.">
        <title>Red Clover (Trifolium pratense) and Zigzag Clover (T. medium) - A Picture of Genomic Similarities and Differences.</title>
        <authorList>
            <person name="Dluhosova J."/>
            <person name="Istvanek J."/>
            <person name="Nedelnik J."/>
            <person name="Repkova J."/>
        </authorList>
    </citation>
    <scope>NUCLEOTIDE SEQUENCE [LARGE SCALE GENOMIC DNA]</scope>
    <source>
        <strain evidence="2">cv. 10/8</strain>
        <tissue evidence="1">Leaf</tissue>
    </source>
</reference>
<comment type="caution">
    <text evidence="1">The sequence shown here is derived from an EMBL/GenBank/DDBJ whole genome shotgun (WGS) entry which is preliminary data.</text>
</comment>
<protein>
    <submittedName>
        <fullName evidence="1">Transcriptional corepressor SEUSS-like</fullName>
    </submittedName>
</protein>
<feature type="non-terminal residue" evidence="1">
    <location>
        <position position="30"/>
    </location>
</feature>
<evidence type="ECO:0000313" key="2">
    <source>
        <dbReference type="Proteomes" id="UP000265520"/>
    </source>
</evidence>
<sequence length="30" mass="3458">MYGSSRQTTGVFPQDVWHCEICNRKPGRGF</sequence>
<keyword evidence="2" id="KW-1185">Reference proteome</keyword>